<feature type="active site" evidence="5">
    <location>
        <position position="399"/>
    </location>
</feature>
<comment type="caution">
    <text evidence="7">The sequence shown here is derived from an EMBL/GenBank/DDBJ whole genome shotgun (WGS) entry which is preliminary data.</text>
</comment>
<evidence type="ECO:0000256" key="1">
    <source>
        <dbReference type="ARBA" id="ARBA00022603"/>
    </source>
</evidence>
<sequence>MRAGNGTIQERTPPYSRREHGLRDIALTRKQSKGTQQPGDKQKKSGKPAPEKQEPRGQADGRNPKPCPLYRKCGGCQLQNMSYERQLSWKQAETQKLLGKYHTVAPILGMENPYYYRNKVQAAFALTRDKRVISGVYQASTHHVVAVESCMTEDRKADEIIGTIRGLLPSFKLLPYNEDSGRGFLRHVLVKRGFQSGQIMVTLVTGTPLFPSKNHFVAALRERHPEITTILMNINSSSTSMVLGPVEKVLYGPGYIEDTLCGCVFRISASSFYQINPVQTEVLYQKAIDLAGLSGKERVLDAYCGIGTIGLIASRRARRVIGVEINRDAVRDAAANARRNHIGNAEFYQGDAGEFMRQMQEAGEKLDVLFMDPPRAGSSRTFLSAVAALAPQRVVYISCNPETQARDIGFLVQKGYRVQAIQPVDMFPHTNHVETVVLLSKGEIDSKKVRVEFSLEDMDMSGFQNDATYGQIKERVLEKTGLKVSSLYIAQVKQKHGIIERENYNKPKSENARQPQCPPEKEAAITEALKYFGMI</sequence>
<comment type="similarity">
    <text evidence="4">Belongs to the class I-like SAM-binding methyltransferase superfamily. RNA M5U methyltransferase family.</text>
</comment>
<feature type="region of interest" description="Disordered" evidence="6">
    <location>
        <begin position="1"/>
        <end position="66"/>
    </location>
</feature>
<dbReference type="GO" id="GO:0070475">
    <property type="term" value="P:rRNA base methylation"/>
    <property type="evidence" value="ECO:0007669"/>
    <property type="project" value="TreeGrafter"/>
</dbReference>
<dbReference type="Proteomes" id="UP000249377">
    <property type="component" value="Unassembled WGS sequence"/>
</dbReference>
<reference evidence="7 8" key="1">
    <citation type="submission" date="2018-06" db="EMBL/GenBank/DDBJ databases">
        <title>Noncontiguous genome sequence of Ruminococcaceae bacterium ASD2818.</title>
        <authorList>
            <person name="Chaplin A.V."/>
            <person name="Sokolova S.R."/>
            <person name="Kochetkova T.O."/>
            <person name="Goltsov A.Y."/>
            <person name="Trofimov D.Y."/>
            <person name="Efimov B.A."/>
        </authorList>
    </citation>
    <scope>NUCLEOTIDE SEQUENCE [LARGE SCALE GENOMIC DNA]</scope>
    <source>
        <strain evidence="7 8">ASD2818</strain>
    </source>
</reference>
<evidence type="ECO:0000256" key="6">
    <source>
        <dbReference type="SAM" id="MobiDB-lite"/>
    </source>
</evidence>
<keyword evidence="2 4" id="KW-0808">Transferase</keyword>
<dbReference type="InterPro" id="IPR029063">
    <property type="entry name" value="SAM-dependent_MTases_sf"/>
</dbReference>
<dbReference type="FunFam" id="2.40.50.1070:FF:000003">
    <property type="entry name" value="23S rRNA (Uracil-5-)-methyltransferase RumA"/>
    <property type="match status" value="1"/>
</dbReference>
<dbReference type="InterPro" id="IPR030391">
    <property type="entry name" value="MeTrfase_TrmA_CS"/>
</dbReference>
<feature type="binding site" evidence="4">
    <location>
        <position position="324"/>
    </location>
    <ligand>
        <name>S-adenosyl-L-methionine</name>
        <dbReference type="ChEBI" id="CHEBI:59789"/>
    </ligand>
</feature>
<dbReference type="CDD" id="cd02440">
    <property type="entry name" value="AdoMet_MTases"/>
    <property type="match status" value="1"/>
</dbReference>
<dbReference type="AlphaFoldDB" id="A0A328UP93"/>
<feature type="compositionally biased region" description="Polar residues" evidence="6">
    <location>
        <begin position="1"/>
        <end position="10"/>
    </location>
</feature>
<accession>A0A328UP93</accession>
<dbReference type="PANTHER" id="PTHR11061">
    <property type="entry name" value="RNA M5U METHYLTRANSFERASE"/>
    <property type="match status" value="1"/>
</dbReference>
<feature type="compositionally biased region" description="Basic and acidic residues" evidence="6">
    <location>
        <begin position="16"/>
        <end position="27"/>
    </location>
</feature>
<evidence type="ECO:0000256" key="3">
    <source>
        <dbReference type="ARBA" id="ARBA00022691"/>
    </source>
</evidence>
<feature type="binding site" evidence="4">
    <location>
        <position position="372"/>
    </location>
    <ligand>
        <name>S-adenosyl-L-methionine</name>
        <dbReference type="ChEBI" id="CHEBI:59789"/>
    </ligand>
</feature>
<dbReference type="EC" id="2.1.1.190" evidence="7"/>
<keyword evidence="3 4" id="KW-0949">S-adenosyl-L-methionine</keyword>
<organism evidence="7 8">
    <name type="scientific">Hydrogeniiclostridium mannosilyticum</name>
    <dbReference type="NCBI Taxonomy" id="2764322"/>
    <lineage>
        <taxon>Bacteria</taxon>
        <taxon>Bacillati</taxon>
        <taxon>Bacillota</taxon>
        <taxon>Clostridia</taxon>
        <taxon>Eubacteriales</taxon>
        <taxon>Acutalibacteraceae</taxon>
        <taxon>Hydrogeniiclostridium</taxon>
    </lineage>
</organism>
<protein>
    <submittedName>
        <fullName evidence="7">23S rRNA (Uracil(1939)-C(5))-methyltransferase RlmD</fullName>
        <ecNumber evidence="7">2.1.1.190</ecNumber>
    </submittedName>
</protein>
<feature type="active site" description="Nucleophile" evidence="4">
    <location>
        <position position="399"/>
    </location>
</feature>
<proteinExistence type="inferred from homology"/>
<evidence type="ECO:0000256" key="2">
    <source>
        <dbReference type="ARBA" id="ARBA00022679"/>
    </source>
</evidence>
<dbReference type="PROSITE" id="PS01230">
    <property type="entry name" value="TRMA_1"/>
    <property type="match status" value="1"/>
</dbReference>
<dbReference type="EMBL" id="QLYR01000001">
    <property type="protein sequence ID" value="RAQ30675.1"/>
    <property type="molecule type" value="Genomic_DNA"/>
</dbReference>
<dbReference type="PROSITE" id="PS01231">
    <property type="entry name" value="TRMA_2"/>
    <property type="match status" value="1"/>
</dbReference>
<evidence type="ECO:0000313" key="7">
    <source>
        <dbReference type="EMBL" id="RAQ30675.1"/>
    </source>
</evidence>
<evidence type="ECO:0000313" key="8">
    <source>
        <dbReference type="Proteomes" id="UP000249377"/>
    </source>
</evidence>
<dbReference type="FunFam" id="3.40.50.150:FF:000009">
    <property type="entry name" value="23S rRNA (Uracil(1939)-C(5))-methyltransferase RlmD"/>
    <property type="match status" value="1"/>
</dbReference>
<feature type="binding site" evidence="4">
    <location>
        <position position="303"/>
    </location>
    <ligand>
        <name>S-adenosyl-L-methionine</name>
        <dbReference type="ChEBI" id="CHEBI:59789"/>
    </ligand>
</feature>
<keyword evidence="1 4" id="KW-0489">Methyltransferase</keyword>
<keyword evidence="8" id="KW-1185">Reference proteome</keyword>
<dbReference type="Gene3D" id="2.40.50.1070">
    <property type="match status" value="1"/>
</dbReference>
<dbReference type="PROSITE" id="PS51687">
    <property type="entry name" value="SAM_MT_RNA_M5U"/>
    <property type="match status" value="1"/>
</dbReference>
<feature type="compositionally biased region" description="Basic and acidic residues" evidence="6">
    <location>
        <begin position="49"/>
        <end position="63"/>
    </location>
</feature>
<dbReference type="SUPFAM" id="SSF53335">
    <property type="entry name" value="S-adenosyl-L-methionine-dependent methyltransferases"/>
    <property type="match status" value="1"/>
</dbReference>
<dbReference type="InterPro" id="IPR010280">
    <property type="entry name" value="U5_MeTrfase_fam"/>
</dbReference>
<name>A0A328UP93_9FIRM</name>
<dbReference type="InterPro" id="IPR030390">
    <property type="entry name" value="MeTrfase_TrmA_AS"/>
</dbReference>
<dbReference type="GO" id="GO:0070041">
    <property type="term" value="F:rRNA (uridine-C5-)-methyltransferase activity"/>
    <property type="evidence" value="ECO:0007669"/>
    <property type="project" value="TreeGrafter"/>
</dbReference>
<evidence type="ECO:0000256" key="5">
    <source>
        <dbReference type="PROSITE-ProRule" id="PRU10015"/>
    </source>
</evidence>
<dbReference type="Pfam" id="PF05958">
    <property type="entry name" value="tRNA_U5-meth_tr"/>
    <property type="match status" value="1"/>
</dbReference>
<dbReference type="Gene3D" id="3.40.50.150">
    <property type="entry name" value="Vaccinia Virus protein VP39"/>
    <property type="match status" value="1"/>
</dbReference>
<dbReference type="PANTHER" id="PTHR11061:SF30">
    <property type="entry name" value="TRNA (URACIL(54)-C(5))-METHYLTRANSFERASE"/>
    <property type="match status" value="1"/>
</dbReference>
<feature type="binding site" evidence="4">
    <location>
        <position position="274"/>
    </location>
    <ligand>
        <name>S-adenosyl-L-methionine</name>
        <dbReference type="ChEBI" id="CHEBI:59789"/>
    </ligand>
</feature>
<gene>
    <name evidence="7" type="ORF">DPQ25_04100</name>
</gene>
<evidence type="ECO:0000256" key="4">
    <source>
        <dbReference type="PROSITE-ProRule" id="PRU01024"/>
    </source>
</evidence>
<dbReference type="NCBIfam" id="TIGR00479">
    <property type="entry name" value="rumA"/>
    <property type="match status" value="1"/>
</dbReference>